<evidence type="ECO:0000313" key="4">
    <source>
        <dbReference type="EMBL" id="KIL66060.1"/>
    </source>
</evidence>
<reference evidence="4 5" key="1">
    <citation type="submission" date="2014-04" db="EMBL/GenBank/DDBJ databases">
        <title>Evolutionary Origins and Diversification of the Mycorrhizal Mutualists.</title>
        <authorList>
            <consortium name="DOE Joint Genome Institute"/>
            <consortium name="Mycorrhizal Genomics Consortium"/>
            <person name="Kohler A."/>
            <person name="Kuo A."/>
            <person name="Nagy L.G."/>
            <person name="Floudas D."/>
            <person name="Copeland A."/>
            <person name="Barry K.W."/>
            <person name="Cichocki N."/>
            <person name="Veneault-Fourrey C."/>
            <person name="LaButti K."/>
            <person name="Lindquist E.A."/>
            <person name="Lipzen A."/>
            <person name="Lundell T."/>
            <person name="Morin E."/>
            <person name="Murat C."/>
            <person name="Riley R."/>
            <person name="Ohm R."/>
            <person name="Sun H."/>
            <person name="Tunlid A."/>
            <person name="Henrissat B."/>
            <person name="Grigoriev I.V."/>
            <person name="Hibbett D.S."/>
            <person name="Martin F."/>
        </authorList>
    </citation>
    <scope>NUCLEOTIDE SEQUENCE [LARGE SCALE GENOMIC DNA]</scope>
    <source>
        <strain evidence="4 5">Koide BX008</strain>
    </source>
</reference>
<proteinExistence type="predicted"/>
<dbReference type="InParanoid" id="A0A0C2SRZ3"/>
<evidence type="ECO:0000313" key="5">
    <source>
        <dbReference type="Proteomes" id="UP000054549"/>
    </source>
</evidence>
<keyword evidence="5" id="KW-1185">Reference proteome</keyword>
<dbReference type="Pfam" id="PF25871">
    <property type="entry name" value="HTH_76"/>
    <property type="match status" value="1"/>
</dbReference>
<evidence type="ECO:0000256" key="1">
    <source>
        <dbReference type="SAM" id="MobiDB-lite"/>
    </source>
</evidence>
<sequence length="174" mass="18762">MSTSEDPLQQFALYPFDTDAAYKKGLESILTGAAEASSKDELELRARVLTGHSIAVEHARQVTFGSSKEETVVSDPDEKTPSDLLNVEVPLPSSQSSSRSEDDEARILTFAEIQELISSGRVAEIPNNKVIPDGLNDATPSMSTTPVREKPWERVTTGTGVEGDTLAELLIGET</sequence>
<feature type="domain" description="PEX14-like helix-turn-helix" evidence="3">
    <location>
        <begin position="5"/>
        <end position="48"/>
    </location>
</feature>
<protein>
    <submittedName>
        <fullName evidence="4">Uncharacterized protein</fullName>
    </submittedName>
</protein>
<feature type="region of interest" description="Disordered" evidence="1">
    <location>
        <begin position="65"/>
        <end position="103"/>
    </location>
</feature>
<evidence type="ECO:0000259" key="3">
    <source>
        <dbReference type="Pfam" id="PF25871"/>
    </source>
</evidence>
<dbReference type="OrthoDB" id="9936937at2759"/>
<dbReference type="Pfam" id="PF17733">
    <property type="entry name" value="KPWE_dom"/>
    <property type="match status" value="1"/>
</dbReference>
<evidence type="ECO:0000259" key="2">
    <source>
        <dbReference type="Pfam" id="PF17733"/>
    </source>
</evidence>
<dbReference type="Proteomes" id="UP000054549">
    <property type="component" value="Unassembled WGS sequence"/>
</dbReference>
<feature type="compositionally biased region" description="Basic and acidic residues" evidence="1">
    <location>
        <begin position="67"/>
        <end position="81"/>
    </location>
</feature>
<gene>
    <name evidence="4" type="ORF">M378DRAFT_23600</name>
</gene>
<dbReference type="InterPro" id="IPR040554">
    <property type="entry name" value="KPWE_PEX14_dom"/>
</dbReference>
<dbReference type="InterPro" id="IPR058841">
    <property type="entry name" value="HTH_76"/>
</dbReference>
<organism evidence="4 5">
    <name type="scientific">Amanita muscaria (strain Koide BX008)</name>
    <dbReference type="NCBI Taxonomy" id="946122"/>
    <lineage>
        <taxon>Eukaryota</taxon>
        <taxon>Fungi</taxon>
        <taxon>Dikarya</taxon>
        <taxon>Basidiomycota</taxon>
        <taxon>Agaricomycotina</taxon>
        <taxon>Agaricomycetes</taxon>
        <taxon>Agaricomycetidae</taxon>
        <taxon>Agaricales</taxon>
        <taxon>Pluteineae</taxon>
        <taxon>Amanitaceae</taxon>
        <taxon>Amanita</taxon>
    </lineage>
</organism>
<feature type="domain" description="Peroxisomal membrane protein PEX14-like KPWE" evidence="2">
    <location>
        <begin position="108"/>
        <end position="154"/>
    </location>
</feature>
<dbReference type="EMBL" id="KN818238">
    <property type="protein sequence ID" value="KIL66060.1"/>
    <property type="molecule type" value="Genomic_DNA"/>
</dbReference>
<name>A0A0C2SRZ3_AMAMK</name>
<accession>A0A0C2SRZ3</accession>
<dbReference type="AlphaFoldDB" id="A0A0C2SRZ3"/>
<dbReference type="STRING" id="946122.A0A0C2SRZ3"/>
<dbReference type="HOGENOM" id="CLU_070882_2_1_1"/>